<sequence>MGSFLAGFSPCDVTRRFPSIRLPRAEAIAPRRCGESYVGKKSSANADHLENVRSPLEIPGLMVHNANLGCFPLGMLRDNTSSE</sequence>
<proteinExistence type="predicted"/>
<name>A0AAE1A1Q4_9GAST</name>
<evidence type="ECO:0000313" key="1">
    <source>
        <dbReference type="EMBL" id="KAK3779644.1"/>
    </source>
</evidence>
<dbReference type="EMBL" id="JAWDGP010002819">
    <property type="protein sequence ID" value="KAK3779644.1"/>
    <property type="molecule type" value="Genomic_DNA"/>
</dbReference>
<protein>
    <submittedName>
        <fullName evidence="1">Uncharacterized protein</fullName>
    </submittedName>
</protein>
<reference evidence="1" key="1">
    <citation type="journal article" date="2023" name="G3 (Bethesda)">
        <title>A reference genome for the long-term kleptoplast-retaining sea slug Elysia crispata morphotype clarki.</title>
        <authorList>
            <person name="Eastman K.E."/>
            <person name="Pendleton A.L."/>
            <person name="Shaikh M.A."/>
            <person name="Suttiyut T."/>
            <person name="Ogas R."/>
            <person name="Tomko P."/>
            <person name="Gavelis G."/>
            <person name="Widhalm J.R."/>
            <person name="Wisecaver J.H."/>
        </authorList>
    </citation>
    <scope>NUCLEOTIDE SEQUENCE</scope>
    <source>
        <strain evidence="1">ECLA1</strain>
    </source>
</reference>
<evidence type="ECO:0000313" key="2">
    <source>
        <dbReference type="Proteomes" id="UP001283361"/>
    </source>
</evidence>
<dbReference type="AlphaFoldDB" id="A0AAE1A1Q4"/>
<comment type="caution">
    <text evidence="1">The sequence shown here is derived from an EMBL/GenBank/DDBJ whole genome shotgun (WGS) entry which is preliminary data.</text>
</comment>
<gene>
    <name evidence="1" type="ORF">RRG08_040367</name>
</gene>
<dbReference type="Proteomes" id="UP001283361">
    <property type="component" value="Unassembled WGS sequence"/>
</dbReference>
<keyword evidence="2" id="KW-1185">Reference proteome</keyword>
<organism evidence="1 2">
    <name type="scientific">Elysia crispata</name>
    <name type="common">lettuce slug</name>
    <dbReference type="NCBI Taxonomy" id="231223"/>
    <lineage>
        <taxon>Eukaryota</taxon>
        <taxon>Metazoa</taxon>
        <taxon>Spiralia</taxon>
        <taxon>Lophotrochozoa</taxon>
        <taxon>Mollusca</taxon>
        <taxon>Gastropoda</taxon>
        <taxon>Heterobranchia</taxon>
        <taxon>Euthyneura</taxon>
        <taxon>Panpulmonata</taxon>
        <taxon>Sacoglossa</taxon>
        <taxon>Placobranchoidea</taxon>
        <taxon>Plakobranchidae</taxon>
        <taxon>Elysia</taxon>
    </lineage>
</organism>
<accession>A0AAE1A1Q4</accession>